<keyword evidence="4" id="KW-0808">Transferase</keyword>
<evidence type="ECO:0000256" key="6">
    <source>
        <dbReference type="ARBA" id="ARBA00022985"/>
    </source>
</evidence>
<evidence type="ECO:0000256" key="7">
    <source>
        <dbReference type="ARBA" id="ARBA00022989"/>
    </source>
</evidence>
<dbReference type="Proteomes" id="UP000655366">
    <property type="component" value="Unassembled WGS sequence"/>
</dbReference>
<protein>
    <submittedName>
        <fullName evidence="11">Glycosyltransferase</fullName>
    </submittedName>
</protein>
<comment type="caution">
    <text evidence="11">The sequence shown here is derived from an EMBL/GenBank/DDBJ whole genome shotgun (WGS) entry which is preliminary data.</text>
</comment>
<dbReference type="Gene3D" id="3.90.550.10">
    <property type="entry name" value="Spore Coat Polysaccharide Biosynthesis Protein SpsA, Chain A"/>
    <property type="match status" value="1"/>
</dbReference>
<evidence type="ECO:0000256" key="8">
    <source>
        <dbReference type="ARBA" id="ARBA00023136"/>
    </source>
</evidence>
<dbReference type="InterPro" id="IPR050256">
    <property type="entry name" value="Glycosyltransferase_2"/>
</dbReference>
<keyword evidence="6" id="KW-0448">Lipopolysaccharide biosynthesis</keyword>
<keyword evidence="12" id="KW-1185">Reference proteome</keyword>
<evidence type="ECO:0000256" key="5">
    <source>
        <dbReference type="ARBA" id="ARBA00022692"/>
    </source>
</evidence>
<evidence type="ECO:0000259" key="10">
    <source>
        <dbReference type="Pfam" id="PF00535"/>
    </source>
</evidence>
<comment type="similarity">
    <text evidence="1">Belongs to the glycosyltransferase 2 family.</text>
</comment>
<dbReference type="GO" id="GO:0005886">
    <property type="term" value="C:plasma membrane"/>
    <property type="evidence" value="ECO:0007669"/>
    <property type="project" value="TreeGrafter"/>
</dbReference>
<keyword evidence="5 9" id="KW-0812">Transmembrane</keyword>
<name>A0A931G5D3_9MICC</name>
<dbReference type="AlphaFoldDB" id="A0A931G5D3"/>
<accession>A0A931G5D3</accession>
<evidence type="ECO:0000256" key="4">
    <source>
        <dbReference type="ARBA" id="ARBA00022679"/>
    </source>
</evidence>
<dbReference type="GO" id="GO:0009103">
    <property type="term" value="P:lipopolysaccharide biosynthetic process"/>
    <property type="evidence" value="ECO:0007669"/>
    <property type="project" value="UniProtKB-KW"/>
</dbReference>
<keyword evidence="8 9" id="KW-0472">Membrane</keyword>
<dbReference type="Pfam" id="PF00535">
    <property type="entry name" value="Glycos_transf_2"/>
    <property type="match status" value="1"/>
</dbReference>
<feature type="transmembrane region" description="Helical" evidence="9">
    <location>
        <begin position="281"/>
        <end position="307"/>
    </location>
</feature>
<reference evidence="11 12" key="1">
    <citation type="submission" date="2020-11" db="EMBL/GenBank/DDBJ databases">
        <title>Arthrobacter antarcticus sp. nov., isolated from Antarctic Soil.</title>
        <authorList>
            <person name="Li J."/>
        </authorList>
    </citation>
    <scope>NUCLEOTIDE SEQUENCE [LARGE SCALE GENOMIC DNA]</scope>
    <source>
        <strain evidence="11 12">Z1-20</strain>
    </source>
</reference>
<feature type="domain" description="Glycosyltransferase 2-like" evidence="10">
    <location>
        <begin position="16"/>
        <end position="142"/>
    </location>
</feature>
<keyword evidence="3" id="KW-0328">Glycosyltransferase</keyword>
<dbReference type="PANTHER" id="PTHR48090:SF3">
    <property type="entry name" value="UNDECAPRENYL-PHOSPHATE 4-DEOXY-4-FORMAMIDO-L-ARABINOSE TRANSFERASE"/>
    <property type="match status" value="1"/>
</dbReference>
<organism evidence="11 12">
    <name type="scientific">Arthrobacter terrae</name>
    <dbReference type="NCBI Taxonomy" id="2935737"/>
    <lineage>
        <taxon>Bacteria</taxon>
        <taxon>Bacillati</taxon>
        <taxon>Actinomycetota</taxon>
        <taxon>Actinomycetes</taxon>
        <taxon>Micrococcales</taxon>
        <taxon>Micrococcaceae</taxon>
        <taxon>Arthrobacter</taxon>
    </lineage>
</organism>
<dbReference type="PANTHER" id="PTHR48090">
    <property type="entry name" value="UNDECAPRENYL-PHOSPHATE 4-DEOXY-4-FORMAMIDO-L-ARABINOSE TRANSFERASE-RELATED"/>
    <property type="match status" value="1"/>
</dbReference>
<dbReference type="RefSeq" id="WP_196396369.1">
    <property type="nucleotide sequence ID" value="NZ_JADNYM010000009.1"/>
</dbReference>
<evidence type="ECO:0000256" key="9">
    <source>
        <dbReference type="SAM" id="Phobius"/>
    </source>
</evidence>
<sequence length="351" mass="37230">MTQLWTGNSATPHRISVVVPVYKGERTLPAVIAELAPYFEPSISPDGNNYAVSEVLLVFDHGPDDSARVIRALIEEYDNVRGVWLSRNFGQHPATLAGMASAGGDWVVTMDEDGQHDPSAIADMLDTAMRNQSTVVYAEPSNRAPHGALRNLTSKGAKKVVSTLLSNPAAPSYQSFRLVAGEVARSVAAYAGNAVYLDVALGWIASNVSTCPVALRDEGDRQSGYRLRTLLSHFWRMVISSGTRGLRMVSFIGAIFALLGLGMAVYLLIAALTGHIAGQQGWTSTMIVLLIGTGAVLFSLGVIAEYVGVSVNMAMGKPAYLIVGDPAVGPLGKAAAVRERQPSVDQTSSDA</sequence>
<keyword evidence="7 9" id="KW-1133">Transmembrane helix</keyword>
<evidence type="ECO:0000313" key="11">
    <source>
        <dbReference type="EMBL" id="MBG0739420.1"/>
    </source>
</evidence>
<dbReference type="EMBL" id="JADNYM010000009">
    <property type="protein sequence ID" value="MBG0739420.1"/>
    <property type="molecule type" value="Genomic_DNA"/>
</dbReference>
<evidence type="ECO:0000256" key="1">
    <source>
        <dbReference type="ARBA" id="ARBA00006739"/>
    </source>
</evidence>
<dbReference type="SUPFAM" id="SSF53448">
    <property type="entry name" value="Nucleotide-diphospho-sugar transferases"/>
    <property type="match status" value="1"/>
</dbReference>
<dbReference type="InterPro" id="IPR001173">
    <property type="entry name" value="Glyco_trans_2-like"/>
</dbReference>
<keyword evidence="2" id="KW-1003">Cell membrane</keyword>
<feature type="transmembrane region" description="Helical" evidence="9">
    <location>
        <begin position="246"/>
        <end position="269"/>
    </location>
</feature>
<gene>
    <name evidence="11" type="ORF">IV500_08465</name>
</gene>
<dbReference type="InterPro" id="IPR029044">
    <property type="entry name" value="Nucleotide-diphossugar_trans"/>
</dbReference>
<dbReference type="GO" id="GO:0099621">
    <property type="term" value="F:undecaprenyl-phosphate 4-deoxy-4-formamido-L-arabinose transferase activity"/>
    <property type="evidence" value="ECO:0007669"/>
    <property type="project" value="TreeGrafter"/>
</dbReference>
<evidence type="ECO:0000256" key="2">
    <source>
        <dbReference type="ARBA" id="ARBA00022475"/>
    </source>
</evidence>
<evidence type="ECO:0000313" key="12">
    <source>
        <dbReference type="Proteomes" id="UP000655366"/>
    </source>
</evidence>
<evidence type="ECO:0000256" key="3">
    <source>
        <dbReference type="ARBA" id="ARBA00022676"/>
    </source>
</evidence>
<proteinExistence type="inferred from homology"/>